<reference evidence="12" key="1">
    <citation type="submission" date="2025-08" db="UniProtKB">
        <authorList>
            <consortium name="Ensembl"/>
        </authorList>
    </citation>
    <scope>IDENTIFICATION</scope>
</reference>
<dbReference type="PANTHER" id="PTHR10339">
    <property type="entry name" value="ADP-RIBOSYLTRANSFERASE"/>
    <property type="match status" value="1"/>
</dbReference>
<comment type="subcellular location">
    <subcellularLocation>
        <location evidence="1">Secreted</location>
    </subcellularLocation>
</comment>
<evidence type="ECO:0000256" key="6">
    <source>
        <dbReference type="ARBA" id="ARBA00022679"/>
    </source>
</evidence>
<evidence type="ECO:0000256" key="7">
    <source>
        <dbReference type="ARBA" id="ARBA00022695"/>
    </source>
</evidence>
<keyword evidence="7" id="KW-0548">Nucleotidyltransferase</keyword>
<evidence type="ECO:0000313" key="13">
    <source>
        <dbReference type="Proteomes" id="UP000261600"/>
    </source>
</evidence>
<keyword evidence="9" id="KW-0843">Virulence</keyword>
<dbReference type="InterPro" id="IPR000768">
    <property type="entry name" value="ART"/>
</dbReference>
<comment type="catalytic activity">
    <reaction evidence="10 11">
        <text>L-arginyl-[protein] + NAD(+) = N(omega)-(ADP-D-ribosyl)-L-arginyl-[protein] + nicotinamide + H(+)</text>
        <dbReference type="Rhea" id="RHEA:19149"/>
        <dbReference type="Rhea" id="RHEA-COMP:10532"/>
        <dbReference type="Rhea" id="RHEA-COMP:15087"/>
        <dbReference type="ChEBI" id="CHEBI:15378"/>
        <dbReference type="ChEBI" id="CHEBI:17154"/>
        <dbReference type="ChEBI" id="CHEBI:29965"/>
        <dbReference type="ChEBI" id="CHEBI:57540"/>
        <dbReference type="ChEBI" id="CHEBI:142554"/>
        <dbReference type="EC" id="2.4.2.31"/>
    </reaction>
</comment>
<keyword evidence="13" id="KW-1185">Reference proteome</keyword>
<dbReference type="GO" id="GO:0005576">
    <property type="term" value="C:extracellular region"/>
    <property type="evidence" value="ECO:0007669"/>
    <property type="project" value="UniProtKB-SubCell"/>
</dbReference>
<dbReference type="GO" id="GO:0090729">
    <property type="term" value="F:toxin activity"/>
    <property type="evidence" value="ECO:0007669"/>
    <property type="project" value="UniProtKB-KW"/>
</dbReference>
<proteinExistence type="inferred from homology"/>
<dbReference type="OrthoDB" id="423533at2759"/>
<dbReference type="Proteomes" id="UP000261600">
    <property type="component" value="Unplaced"/>
</dbReference>
<dbReference type="RefSeq" id="XP_020457710.1">
    <property type="nucleotide sequence ID" value="XM_020602054.1"/>
</dbReference>
<dbReference type="GeneID" id="109961341"/>
<dbReference type="SUPFAM" id="SSF56399">
    <property type="entry name" value="ADP-ribosylation"/>
    <property type="match status" value="1"/>
</dbReference>
<keyword evidence="4" id="KW-0800">Toxin</keyword>
<evidence type="ECO:0000256" key="11">
    <source>
        <dbReference type="RuleBase" id="RU361228"/>
    </source>
</evidence>
<dbReference type="PANTHER" id="PTHR10339:SF25">
    <property type="entry name" value="SECRETED EXOENZYME S"/>
    <property type="match status" value="1"/>
</dbReference>
<dbReference type="PRINTS" id="PR00970">
    <property type="entry name" value="RIBTRNSFRASE"/>
</dbReference>
<dbReference type="KEGG" id="malb:109961341"/>
<dbReference type="Ensembl" id="ENSMALT00000002595.1">
    <property type="protein sequence ID" value="ENSMALP00000002524.1"/>
    <property type="gene ID" value="ENSMALG00000001883.1"/>
</dbReference>
<keyword evidence="3" id="KW-0964">Secreted</keyword>
<evidence type="ECO:0000256" key="8">
    <source>
        <dbReference type="ARBA" id="ARBA00022857"/>
    </source>
</evidence>
<dbReference type="InterPro" id="IPR050999">
    <property type="entry name" value="ADP-ribosyltransferase_ARG"/>
</dbReference>
<dbReference type="EC" id="2.4.2.31" evidence="11"/>
<dbReference type="GO" id="GO:0003950">
    <property type="term" value="F:NAD+ poly-ADP-ribosyltransferase activity"/>
    <property type="evidence" value="ECO:0007669"/>
    <property type="project" value="TreeGrafter"/>
</dbReference>
<evidence type="ECO:0000256" key="3">
    <source>
        <dbReference type="ARBA" id="ARBA00022525"/>
    </source>
</evidence>
<sequence length="283" mass="31996">MWHGRKLLLVAIVFTALYYTVTAKGAKLLDMAPNAVDDMYTGCHKEAMKNFIHSGLLERELNNSKGFQKAWKANPKCSKPIPGGIKEHSAALLAYANADEEFTQTLNNAVETMGVNVSTYENHFHFKSLHFLLMDAFRLMKPKNCKTVYFVTEKEYKAEINSSVRFGRFSTGYFNDSSAKAMTDLDDLFVFNITSCFFVNLENTTCSMHKDMALLSPAEMFIVEKAHRVKVGDTDTEYNEIVLRHSGVNSSHNCYIFSRSQADASSQWLVSVLVALSLYFFNC</sequence>
<dbReference type="Pfam" id="PF01129">
    <property type="entry name" value="ART"/>
    <property type="match status" value="1"/>
</dbReference>
<evidence type="ECO:0000256" key="4">
    <source>
        <dbReference type="ARBA" id="ARBA00022656"/>
    </source>
</evidence>
<dbReference type="GO" id="GO:0106274">
    <property type="term" value="F:NAD+-protein-arginine ADP-ribosyltransferase activity"/>
    <property type="evidence" value="ECO:0007669"/>
    <property type="project" value="UniProtKB-EC"/>
</dbReference>
<keyword evidence="6 11" id="KW-0808">Transferase</keyword>
<evidence type="ECO:0000313" key="12">
    <source>
        <dbReference type="Ensembl" id="ENSMALP00000002524.1"/>
    </source>
</evidence>
<feature type="signal peptide" evidence="11">
    <location>
        <begin position="1"/>
        <end position="23"/>
    </location>
</feature>
<keyword evidence="11" id="KW-0520">NAD</keyword>
<accession>A0A3Q3IH08</accession>
<evidence type="ECO:0000256" key="9">
    <source>
        <dbReference type="ARBA" id="ARBA00023026"/>
    </source>
</evidence>
<reference evidence="12" key="2">
    <citation type="submission" date="2025-09" db="UniProtKB">
        <authorList>
            <consortium name="Ensembl"/>
        </authorList>
    </citation>
    <scope>IDENTIFICATION</scope>
</reference>
<dbReference type="GO" id="GO:0016779">
    <property type="term" value="F:nucleotidyltransferase activity"/>
    <property type="evidence" value="ECO:0007669"/>
    <property type="project" value="UniProtKB-KW"/>
</dbReference>
<keyword evidence="11" id="KW-0732">Signal</keyword>
<keyword evidence="8 11" id="KW-0521">NADP</keyword>
<organism evidence="12 13">
    <name type="scientific">Monopterus albus</name>
    <name type="common">Swamp eel</name>
    <dbReference type="NCBI Taxonomy" id="43700"/>
    <lineage>
        <taxon>Eukaryota</taxon>
        <taxon>Metazoa</taxon>
        <taxon>Chordata</taxon>
        <taxon>Craniata</taxon>
        <taxon>Vertebrata</taxon>
        <taxon>Euteleostomi</taxon>
        <taxon>Actinopterygii</taxon>
        <taxon>Neopterygii</taxon>
        <taxon>Teleostei</taxon>
        <taxon>Neoteleostei</taxon>
        <taxon>Acanthomorphata</taxon>
        <taxon>Anabantaria</taxon>
        <taxon>Synbranchiformes</taxon>
        <taxon>Synbranchidae</taxon>
        <taxon>Monopterus</taxon>
    </lineage>
</organism>
<evidence type="ECO:0000256" key="1">
    <source>
        <dbReference type="ARBA" id="ARBA00004613"/>
    </source>
</evidence>
<protein>
    <recommendedName>
        <fullName evidence="11">NAD(P)(+)--arginine ADP-ribosyltransferase</fullName>
        <ecNumber evidence="11">2.4.2.31</ecNumber>
    </recommendedName>
    <alternativeName>
        <fullName evidence="11">Mono(ADP-ribosyl)transferase</fullName>
    </alternativeName>
</protein>
<evidence type="ECO:0000256" key="2">
    <source>
        <dbReference type="ARBA" id="ARBA00009558"/>
    </source>
</evidence>
<comment type="similarity">
    <text evidence="2 11">Belongs to the Arg-specific ADP-ribosyltransferase family.</text>
</comment>
<feature type="chain" id="PRO_5018380410" description="NAD(P)(+)--arginine ADP-ribosyltransferase" evidence="11">
    <location>
        <begin position="24"/>
        <end position="283"/>
    </location>
</feature>
<name>A0A3Q3IH08_MONAL</name>
<keyword evidence="5 11" id="KW-0328">Glycosyltransferase</keyword>
<evidence type="ECO:0000256" key="10">
    <source>
        <dbReference type="ARBA" id="ARBA00047597"/>
    </source>
</evidence>
<evidence type="ECO:0000256" key="5">
    <source>
        <dbReference type="ARBA" id="ARBA00022676"/>
    </source>
</evidence>
<dbReference type="Gene3D" id="3.90.176.10">
    <property type="entry name" value="Toxin ADP-ribosyltransferase, Chain A, domain 1"/>
    <property type="match status" value="1"/>
</dbReference>
<dbReference type="AlphaFoldDB" id="A0A3Q3IH08"/>